<evidence type="ECO:0000313" key="1">
    <source>
        <dbReference type="EMBL" id="KAF9524759.1"/>
    </source>
</evidence>
<protein>
    <recommendedName>
        <fullName evidence="3">F-box domain-containing protein</fullName>
    </recommendedName>
</protein>
<evidence type="ECO:0008006" key="3">
    <source>
        <dbReference type="Google" id="ProtNLM"/>
    </source>
</evidence>
<organism evidence="1 2">
    <name type="scientific">Crepidotus variabilis</name>
    <dbReference type="NCBI Taxonomy" id="179855"/>
    <lineage>
        <taxon>Eukaryota</taxon>
        <taxon>Fungi</taxon>
        <taxon>Dikarya</taxon>
        <taxon>Basidiomycota</taxon>
        <taxon>Agaricomycotina</taxon>
        <taxon>Agaricomycetes</taxon>
        <taxon>Agaricomycetidae</taxon>
        <taxon>Agaricales</taxon>
        <taxon>Agaricineae</taxon>
        <taxon>Crepidotaceae</taxon>
        <taxon>Crepidotus</taxon>
    </lineage>
</organism>
<reference evidence="1" key="1">
    <citation type="submission" date="2020-11" db="EMBL/GenBank/DDBJ databases">
        <authorList>
            <consortium name="DOE Joint Genome Institute"/>
            <person name="Ahrendt S."/>
            <person name="Riley R."/>
            <person name="Andreopoulos W."/>
            <person name="Labutti K."/>
            <person name="Pangilinan J."/>
            <person name="Ruiz-Duenas F.J."/>
            <person name="Barrasa J.M."/>
            <person name="Sanchez-Garcia M."/>
            <person name="Camarero S."/>
            <person name="Miyauchi S."/>
            <person name="Serrano A."/>
            <person name="Linde D."/>
            <person name="Babiker R."/>
            <person name="Drula E."/>
            <person name="Ayuso-Fernandez I."/>
            <person name="Pacheco R."/>
            <person name="Padilla G."/>
            <person name="Ferreira P."/>
            <person name="Barriuso J."/>
            <person name="Kellner H."/>
            <person name="Castanera R."/>
            <person name="Alfaro M."/>
            <person name="Ramirez L."/>
            <person name="Pisabarro A.G."/>
            <person name="Kuo A."/>
            <person name="Tritt A."/>
            <person name="Lipzen A."/>
            <person name="He G."/>
            <person name="Yan M."/>
            <person name="Ng V."/>
            <person name="Cullen D."/>
            <person name="Martin F."/>
            <person name="Rosso M.-N."/>
            <person name="Henrissat B."/>
            <person name="Hibbett D."/>
            <person name="Martinez A.T."/>
            <person name="Grigoriev I.V."/>
        </authorList>
    </citation>
    <scope>NUCLEOTIDE SEQUENCE</scope>
    <source>
        <strain evidence="1">CBS 506.95</strain>
    </source>
</reference>
<comment type="caution">
    <text evidence="1">The sequence shown here is derived from an EMBL/GenBank/DDBJ whole genome shotgun (WGS) entry which is preliminary data.</text>
</comment>
<dbReference type="InterPro" id="IPR032675">
    <property type="entry name" value="LRR_dom_sf"/>
</dbReference>
<dbReference type="EMBL" id="MU157893">
    <property type="protein sequence ID" value="KAF9524759.1"/>
    <property type="molecule type" value="Genomic_DNA"/>
</dbReference>
<dbReference type="SUPFAM" id="SSF52047">
    <property type="entry name" value="RNI-like"/>
    <property type="match status" value="1"/>
</dbReference>
<dbReference type="OrthoDB" id="3232239at2759"/>
<dbReference type="Gene3D" id="3.80.10.10">
    <property type="entry name" value="Ribonuclease Inhibitor"/>
    <property type="match status" value="1"/>
</dbReference>
<name>A0A9P6E938_9AGAR</name>
<dbReference type="Proteomes" id="UP000807306">
    <property type="component" value="Unassembled WGS sequence"/>
</dbReference>
<proteinExistence type="predicted"/>
<keyword evidence="2" id="KW-1185">Reference proteome</keyword>
<dbReference type="AlphaFoldDB" id="A0A9P6E938"/>
<sequence length="371" mass="42663">MLCLPPELLTLIFEHLIEDLQTLRSLCCTARHIRPEAERLLYRNPLAIARSTSKPSSRIVLSTKRQIQFLTTIVETSRLAKLVHAFNCDSLVEDNEHAPYDLVKSALKEMVNLKSLIFRTFSGTPAVEILAECSFQLEELNWQPVGEDEQAFEKWLQGQKELRKLAVWLGTKPEDNTSASVQPFSEVSCPNLHHLEGNRASIERLFPSRKVESLFWVPELGENVGRVDSMGHLASEFGNLRTLSYGAYFRRPPLSLIVDYLISLERLELVGLYFDELNLDLDDVMKIINLRELVISFSHSSRRLPVPVDGRAEMVKKMFDKLLLLETVDVACEWVMIDEWVYQRWERGCDMPTMIKEDPVRSGRFRVNWGG</sequence>
<evidence type="ECO:0000313" key="2">
    <source>
        <dbReference type="Proteomes" id="UP000807306"/>
    </source>
</evidence>
<gene>
    <name evidence="1" type="ORF">CPB83DRAFT_594143</name>
</gene>
<accession>A0A9P6E938</accession>